<keyword evidence="1" id="KW-1133">Transmembrane helix</keyword>
<accession>A0ABD6AX04</accession>
<feature type="transmembrane region" description="Helical" evidence="1">
    <location>
        <begin position="144"/>
        <end position="164"/>
    </location>
</feature>
<name>A0ABD6AX04_9EURY</name>
<keyword evidence="3" id="KW-1185">Reference proteome</keyword>
<dbReference type="InterPro" id="IPR007404">
    <property type="entry name" value="YdjM-like"/>
</dbReference>
<dbReference type="Pfam" id="PF04307">
    <property type="entry name" value="YdjM"/>
    <property type="match status" value="1"/>
</dbReference>
<evidence type="ECO:0000313" key="2">
    <source>
        <dbReference type="EMBL" id="MFD1514137.1"/>
    </source>
</evidence>
<keyword evidence="1" id="KW-0812">Transmembrane</keyword>
<evidence type="ECO:0000313" key="3">
    <source>
        <dbReference type="Proteomes" id="UP001597187"/>
    </source>
</evidence>
<organism evidence="2 3">
    <name type="scientific">Halomarina rubra</name>
    <dbReference type="NCBI Taxonomy" id="2071873"/>
    <lineage>
        <taxon>Archaea</taxon>
        <taxon>Methanobacteriati</taxon>
        <taxon>Methanobacteriota</taxon>
        <taxon>Stenosarchaea group</taxon>
        <taxon>Halobacteria</taxon>
        <taxon>Halobacteriales</taxon>
        <taxon>Natronomonadaceae</taxon>
        <taxon>Halomarina</taxon>
    </lineage>
</organism>
<dbReference type="EMBL" id="JBHUDC010000006">
    <property type="protein sequence ID" value="MFD1514137.1"/>
    <property type="molecule type" value="Genomic_DNA"/>
</dbReference>
<gene>
    <name evidence="2" type="ORF">ACFSBT_12705</name>
</gene>
<feature type="transmembrane region" description="Helical" evidence="1">
    <location>
        <begin position="100"/>
        <end position="124"/>
    </location>
</feature>
<feature type="transmembrane region" description="Helical" evidence="1">
    <location>
        <begin position="61"/>
        <end position="80"/>
    </location>
</feature>
<reference evidence="2 3" key="1">
    <citation type="journal article" date="2019" name="Int. J. Syst. Evol. Microbiol.">
        <title>The Global Catalogue of Microorganisms (GCM) 10K type strain sequencing project: providing services to taxonomists for standard genome sequencing and annotation.</title>
        <authorList>
            <consortium name="The Broad Institute Genomics Platform"/>
            <consortium name="The Broad Institute Genome Sequencing Center for Infectious Disease"/>
            <person name="Wu L."/>
            <person name="Ma J."/>
        </authorList>
    </citation>
    <scope>NUCLEOTIDE SEQUENCE [LARGE SCALE GENOMIC DNA]</scope>
    <source>
        <strain evidence="2 3">CGMCC 1.12563</strain>
    </source>
</reference>
<keyword evidence="2" id="KW-0378">Hydrolase</keyword>
<proteinExistence type="predicted"/>
<protein>
    <submittedName>
        <fullName evidence="2">Metal-dependent hydrolase</fullName>
    </submittedName>
</protein>
<keyword evidence="1" id="KW-0472">Membrane</keyword>
<dbReference type="GO" id="GO:0016787">
    <property type="term" value="F:hydrolase activity"/>
    <property type="evidence" value="ECO:0007669"/>
    <property type="project" value="UniProtKB-KW"/>
</dbReference>
<dbReference type="Proteomes" id="UP001597187">
    <property type="component" value="Unassembled WGS sequence"/>
</dbReference>
<dbReference type="AlphaFoldDB" id="A0ABD6AX04"/>
<comment type="caution">
    <text evidence="2">The sequence shown here is derived from an EMBL/GenBank/DDBJ whole genome shotgun (WGS) entry which is preliminary data.</text>
</comment>
<sequence>MWPWGHAALGYLLYRVVLPSRGRPWPPSDGTAIALAVGTQFPDLIDKPLAWSFGLIPSGRSLAHSLVLATIVCLLVVTIARRSGQSKPAWAFAFGYYAHLLGDALLPILQLDAEFLSFLAWPLLPPPPYESDSSFLEHILNLSPTPFTLFGLLLTVFAMGIWIYDGYPGLRWLGTESGTPVSND</sequence>
<evidence type="ECO:0000256" key="1">
    <source>
        <dbReference type="SAM" id="Phobius"/>
    </source>
</evidence>
<dbReference type="RefSeq" id="WP_250874108.1">
    <property type="nucleotide sequence ID" value="NZ_JALXFV010000006.1"/>
</dbReference>